<feature type="compositionally biased region" description="Polar residues" evidence="1">
    <location>
        <begin position="139"/>
        <end position="156"/>
    </location>
</feature>
<gene>
    <name evidence="2" type="ORF">H257_19272</name>
</gene>
<reference evidence="2" key="1">
    <citation type="submission" date="2013-12" db="EMBL/GenBank/DDBJ databases">
        <title>The Genome Sequence of Aphanomyces astaci APO3.</title>
        <authorList>
            <consortium name="The Broad Institute Genomics Platform"/>
            <person name="Russ C."/>
            <person name="Tyler B."/>
            <person name="van West P."/>
            <person name="Dieguez-Uribeondo J."/>
            <person name="Young S.K."/>
            <person name="Zeng Q."/>
            <person name="Gargeya S."/>
            <person name="Fitzgerald M."/>
            <person name="Abouelleil A."/>
            <person name="Alvarado L."/>
            <person name="Chapman S.B."/>
            <person name="Gainer-Dewar J."/>
            <person name="Goldberg J."/>
            <person name="Griggs A."/>
            <person name="Gujja S."/>
            <person name="Hansen M."/>
            <person name="Howarth C."/>
            <person name="Imamovic A."/>
            <person name="Ireland A."/>
            <person name="Larimer J."/>
            <person name="McCowan C."/>
            <person name="Murphy C."/>
            <person name="Pearson M."/>
            <person name="Poon T.W."/>
            <person name="Priest M."/>
            <person name="Roberts A."/>
            <person name="Saif S."/>
            <person name="Shea T."/>
            <person name="Sykes S."/>
            <person name="Wortman J."/>
            <person name="Nusbaum C."/>
            <person name="Birren B."/>
        </authorList>
    </citation>
    <scope>NUCLEOTIDE SEQUENCE [LARGE SCALE GENOMIC DNA]</scope>
    <source>
        <strain evidence="2">APO3</strain>
    </source>
</reference>
<feature type="compositionally biased region" description="Low complexity" evidence="1">
    <location>
        <begin position="61"/>
        <end position="70"/>
    </location>
</feature>
<evidence type="ECO:0000313" key="2">
    <source>
        <dbReference type="EMBL" id="ETV63794.1"/>
    </source>
</evidence>
<evidence type="ECO:0000256" key="1">
    <source>
        <dbReference type="SAM" id="MobiDB-lite"/>
    </source>
</evidence>
<feature type="region of interest" description="Disordered" evidence="1">
    <location>
        <begin position="60"/>
        <end position="174"/>
    </location>
</feature>
<dbReference type="AlphaFoldDB" id="W4FA43"/>
<dbReference type="VEuPathDB" id="FungiDB:H257_19272"/>
<name>W4FA43_APHAT</name>
<feature type="compositionally biased region" description="Polar residues" evidence="1">
    <location>
        <begin position="220"/>
        <end position="238"/>
    </location>
</feature>
<sequence>MQEQLGGHEYVRQPHRKRIMHPIANDDIALDGFLDDYHFDALLAGDSFPAPSSSSCDRVVTRATATRQTRSVPPSSQESVHAGLMSDARKASPNPPSNSQIERLFNSLVTRRPTPTQPKPAPSHPCDTAHVIWTPPTPLRTSRGASTIENLTSVKRSQVAPNATAPTPARTHRNAVLQATPLRLDAYLQSTTQGEVPPVRSDYAPFATPHTHSKPKGRKTTQTGPRSSPQPIHTTPHSSAAKPARNDPPRSRILGHMTPYATLTGPHLSPSVHRHQADHKPSPKH</sequence>
<dbReference type="EMBL" id="KI913563">
    <property type="protein sequence ID" value="ETV63794.1"/>
    <property type="molecule type" value="Genomic_DNA"/>
</dbReference>
<accession>W4FA43</accession>
<feature type="compositionally biased region" description="Low complexity" evidence="1">
    <location>
        <begin position="160"/>
        <end position="169"/>
    </location>
</feature>
<protein>
    <submittedName>
        <fullName evidence="2">Uncharacterized protein</fullName>
    </submittedName>
</protein>
<dbReference type="RefSeq" id="XP_009846720.1">
    <property type="nucleotide sequence ID" value="XM_009848418.1"/>
</dbReference>
<dbReference type="GeneID" id="20821268"/>
<feature type="region of interest" description="Disordered" evidence="1">
    <location>
        <begin position="193"/>
        <end position="285"/>
    </location>
</feature>
<organism evidence="2">
    <name type="scientific">Aphanomyces astaci</name>
    <name type="common">Crayfish plague agent</name>
    <dbReference type="NCBI Taxonomy" id="112090"/>
    <lineage>
        <taxon>Eukaryota</taxon>
        <taxon>Sar</taxon>
        <taxon>Stramenopiles</taxon>
        <taxon>Oomycota</taxon>
        <taxon>Saprolegniomycetes</taxon>
        <taxon>Saprolegniales</taxon>
        <taxon>Verrucalvaceae</taxon>
        <taxon>Aphanomyces</taxon>
    </lineage>
</organism>
<proteinExistence type="predicted"/>